<dbReference type="SUPFAM" id="SSF117916">
    <property type="entry name" value="Fe-S cluster assembly (FSCA) domain-like"/>
    <property type="match status" value="1"/>
</dbReference>
<proteinExistence type="inferred from homology"/>
<keyword evidence="4" id="KW-1185">Reference proteome</keyword>
<dbReference type="Proteomes" id="UP000248536">
    <property type="component" value="Chromosome"/>
</dbReference>
<organism evidence="3 4">
    <name type="scientific">Flagellimonas maritima</name>
    <dbReference type="NCBI Taxonomy" id="1383885"/>
    <lineage>
        <taxon>Bacteria</taxon>
        <taxon>Pseudomonadati</taxon>
        <taxon>Bacteroidota</taxon>
        <taxon>Flavobacteriia</taxon>
        <taxon>Flavobacteriales</taxon>
        <taxon>Flavobacteriaceae</taxon>
        <taxon>Flagellimonas</taxon>
    </lineage>
</organism>
<dbReference type="PANTHER" id="PTHR11178">
    <property type="entry name" value="IRON-SULFUR CLUSTER SCAFFOLD PROTEIN NFU-RELATED"/>
    <property type="match status" value="1"/>
</dbReference>
<sequence length="321" mass="36780">MKRYIIIYSASPIYFVFLHQNLVMNDYNITVVATNNPKILKFETNHFLTKSNHEFKNIDDAKNSPLAQQLFYLPFIKTVYISGNFIALERFDIVEWDDVKDEIAQQLVDYLNAGEPIVIEEENQKKEAITVYAEVTPNPAVMKFVSNKKIVPTSYEFKNIDDAKDSQLAKELFHFPFVKEVFFDENYVSVSKYEVADWNEITMELREFIRNFLMDGKEVVSKEAIQESKKIAEKSLSPIEYDDTSQQIIDILEEYVKPAVASDGGNILFQSYEEKSRTVNVILQGACSGCPSSTFTLKNGIETMLKNMMGDKVNEVVALNG</sequence>
<evidence type="ECO:0000313" key="4">
    <source>
        <dbReference type="Proteomes" id="UP000248536"/>
    </source>
</evidence>
<feature type="domain" description="Scaffold protein Nfu/NifU N-terminal" evidence="2">
    <location>
        <begin position="131"/>
        <end position="216"/>
    </location>
</feature>
<dbReference type="GO" id="GO:0051536">
    <property type="term" value="F:iron-sulfur cluster binding"/>
    <property type="evidence" value="ECO:0007669"/>
    <property type="project" value="InterPro"/>
</dbReference>
<dbReference type="GO" id="GO:0005506">
    <property type="term" value="F:iron ion binding"/>
    <property type="evidence" value="ECO:0007669"/>
    <property type="project" value="InterPro"/>
</dbReference>
<dbReference type="EMBL" id="CP030104">
    <property type="protein sequence ID" value="AWX45149.1"/>
    <property type="molecule type" value="Genomic_DNA"/>
</dbReference>
<dbReference type="Pfam" id="PF08712">
    <property type="entry name" value="Nfu_N"/>
    <property type="match status" value="2"/>
</dbReference>
<dbReference type="Gene3D" id="3.30.1370.70">
    <property type="entry name" value="Scaffold protein Nfu/NifU, N-terminal domain"/>
    <property type="match status" value="2"/>
</dbReference>
<dbReference type="InterPro" id="IPR034904">
    <property type="entry name" value="FSCA_dom_sf"/>
</dbReference>
<dbReference type="GO" id="GO:0016226">
    <property type="term" value="P:iron-sulfur cluster assembly"/>
    <property type="evidence" value="ECO:0007669"/>
    <property type="project" value="InterPro"/>
</dbReference>
<evidence type="ECO:0000259" key="2">
    <source>
        <dbReference type="SMART" id="SM00932"/>
    </source>
</evidence>
<dbReference type="InterPro" id="IPR014824">
    <property type="entry name" value="Nfu/NifU_N"/>
</dbReference>
<dbReference type="PANTHER" id="PTHR11178:SF1">
    <property type="entry name" value="NFU1 IRON-SULFUR CLUSTER SCAFFOLD HOMOLOG, MITOCHONDRIAL"/>
    <property type="match status" value="1"/>
</dbReference>
<dbReference type="Pfam" id="PF01106">
    <property type="entry name" value="NifU"/>
    <property type="match status" value="1"/>
</dbReference>
<comment type="similarity">
    <text evidence="1">Belongs to the NifU family.</text>
</comment>
<reference evidence="3 4" key="1">
    <citation type="submission" date="2018-06" db="EMBL/GenBank/DDBJ databases">
        <title>Spongiibacterium sp. HME9304 Genome sequencing and assembly.</title>
        <authorList>
            <person name="Kang H."/>
            <person name="Kim H."/>
            <person name="Joh K."/>
        </authorList>
    </citation>
    <scope>NUCLEOTIDE SEQUENCE [LARGE SCALE GENOMIC DNA]</scope>
    <source>
        <strain evidence="3 4">HME9304</strain>
    </source>
</reference>
<dbReference type="SMART" id="SM00932">
    <property type="entry name" value="Nfu_N"/>
    <property type="match status" value="2"/>
</dbReference>
<accession>A0A2Z4LTT7</accession>
<protein>
    <submittedName>
        <fullName evidence="3">NFU1 iron-sulfur cluster scaffold like protein, mitochondrial</fullName>
    </submittedName>
</protein>
<dbReference type="SUPFAM" id="SSF110836">
    <property type="entry name" value="Hypothetical protein SAV1430"/>
    <property type="match status" value="2"/>
</dbReference>
<feature type="domain" description="Scaffold protein Nfu/NifU N-terminal" evidence="2">
    <location>
        <begin position="29"/>
        <end position="114"/>
    </location>
</feature>
<dbReference type="AlphaFoldDB" id="A0A2Z4LTT7"/>
<evidence type="ECO:0000313" key="3">
    <source>
        <dbReference type="EMBL" id="AWX45149.1"/>
    </source>
</evidence>
<dbReference type="InterPro" id="IPR036498">
    <property type="entry name" value="Nfu/NifU_N_sf"/>
</dbReference>
<dbReference type="InterPro" id="IPR001075">
    <property type="entry name" value="NIF_FeS_clus_asmbl_NifU_C"/>
</dbReference>
<dbReference type="KEGG" id="spon:HME9304_02159"/>
<dbReference type="Gene3D" id="3.30.300.130">
    <property type="entry name" value="Fe-S cluster assembly (FSCA)"/>
    <property type="match status" value="1"/>
</dbReference>
<name>A0A2Z4LTT7_9FLAO</name>
<gene>
    <name evidence="3" type="ORF">HME9304_02159</name>
</gene>
<evidence type="ECO:0000256" key="1">
    <source>
        <dbReference type="ARBA" id="ARBA00006420"/>
    </source>
</evidence>